<accession>Q1EPF2</accession>
<reference evidence="2" key="1">
    <citation type="submission" date="2006-05" db="EMBL/GenBank/DDBJ databases">
        <authorList>
            <person name="Ciampi A.Y."/>
            <person name="Santos C.M.R."/>
            <person name="da Silva F.R."/>
            <person name="Pappas G.J. Jr"/>
            <person name="Ronning C.M."/>
            <person name="Cheung F."/>
            <person name="Haas B.J."/>
            <person name="Piffanelli P."/>
            <person name="Town C.D."/>
            <person name="Miller R.N.G."/>
            <person name="Souza M.T. Jr."/>
        </authorList>
    </citation>
    <scope>NUCLEOTIDE SEQUENCE</scope>
</reference>
<name>Q1EPF2_MUSAC</name>
<dbReference type="EMBL" id="AC186748">
    <property type="protein sequence ID" value="ABF70005.1"/>
    <property type="molecule type" value="Genomic_DNA"/>
</dbReference>
<gene>
    <name evidence="2" type="ORF">MA4_8L21.10</name>
</gene>
<dbReference type="AlphaFoldDB" id="Q1EPF2"/>
<feature type="region of interest" description="Disordered" evidence="1">
    <location>
        <begin position="1"/>
        <end position="33"/>
    </location>
</feature>
<evidence type="ECO:0000256" key="1">
    <source>
        <dbReference type="SAM" id="MobiDB-lite"/>
    </source>
</evidence>
<proteinExistence type="predicted"/>
<sequence length="209" mass="22628">MIACTEQQKKLRARNRVATDGGSGGGKDNGEKEGKSWMRIKCALIQCNGKGKDHGIVGGKGKRKRWPKWHMTYGDDTDGNWGCKVSDEIPNMETEHLEELLEAEADWERYIDGMSREERQNVLRSVAASLAHPGLHPELPSFDAAETSAPDPALLGFPAAADVVAELESTPVSVESMAATSTALVGGLDMIGDCSNEELNDADLMTSRK</sequence>
<evidence type="ECO:0000313" key="2">
    <source>
        <dbReference type="EMBL" id="ABF70005.1"/>
    </source>
</evidence>
<protein>
    <submittedName>
        <fullName evidence="2">Uncharacterized protein</fullName>
    </submittedName>
</protein>
<organism evidence="2">
    <name type="scientific">Musa acuminata</name>
    <name type="common">Banana</name>
    <name type="synonym">Musa cavendishii</name>
    <dbReference type="NCBI Taxonomy" id="4641"/>
    <lineage>
        <taxon>Eukaryota</taxon>
        <taxon>Viridiplantae</taxon>
        <taxon>Streptophyta</taxon>
        <taxon>Embryophyta</taxon>
        <taxon>Tracheophyta</taxon>
        <taxon>Spermatophyta</taxon>
        <taxon>Magnoliopsida</taxon>
        <taxon>Liliopsida</taxon>
        <taxon>Zingiberales</taxon>
        <taxon>Musaceae</taxon>
        <taxon>Musa</taxon>
    </lineage>
</organism>